<accession>A0A7C6EEW5</accession>
<sequence length="341" mass="37591">MNKAKILSFVLLIAFAYANPYIETLISEFQTAPDSLERIELHALPFPYTIDLGGWTITTNAGTATINPGTILPYNGYVTIDRTNTSGVFSLNDISDTIKLCDNRGYGVDEVSWPSLPAMWGCSPTPPYGGSGALYRSNTYWMEINWYIDSTPTFDAPNDDYSSISGRILNQNGQPVVGAEVRAYGPTGGCDGYSDSLGDYRVAGLGEGKYWVFANYRNYSAHYSDSVYVGYSQHITGINITLPLSGIAEPDKLITNNISFSFPNPVKDGSKISFNLPKTARVIMKVYDAQGVLIKTIGQKRLNKGNHQIEFNLNQFPGIYFLIADIDGQRAITEKLVYLKP</sequence>
<evidence type="ECO:0000259" key="1">
    <source>
        <dbReference type="Pfam" id="PF18962"/>
    </source>
</evidence>
<dbReference type="Pfam" id="PF13620">
    <property type="entry name" value="CarboxypepD_reg"/>
    <property type="match status" value="1"/>
</dbReference>
<reference evidence="2" key="1">
    <citation type="journal article" date="2020" name="mSystems">
        <title>Genome- and Community-Level Interaction Insights into Carbon Utilization and Element Cycling Functions of Hydrothermarchaeota in Hydrothermal Sediment.</title>
        <authorList>
            <person name="Zhou Z."/>
            <person name="Liu Y."/>
            <person name="Xu W."/>
            <person name="Pan J."/>
            <person name="Luo Z.H."/>
            <person name="Li M."/>
        </authorList>
    </citation>
    <scope>NUCLEOTIDE SEQUENCE [LARGE SCALE GENOMIC DNA]</scope>
    <source>
        <strain evidence="2">SpSt-876</strain>
    </source>
</reference>
<dbReference type="Pfam" id="PF18962">
    <property type="entry name" value="Por_Secre_tail"/>
    <property type="match status" value="1"/>
</dbReference>
<dbReference type="InterPro" id="IPR026444">
    <property type="entry name" value="Secre_tail"/>
</dbReference>
<dbReference type="InterPro" id="IPR008969">
    <property type="entry name" value="CarboxyPept-like_regulatory"/>
</dbReference>
<organism evidence="2">
    <name type="scientific">candidate division WOR-3 bacterium</name>
    <dbReference type="NCBI Taxonomy" id="2052148"/>
    <lineage>
        <taxon>Bacteria</taxon>
        <taxon>Bacteria division WOR-3</taxon>
    </lineage>
</organism>
<dbReference type="SUPFAM" id="SSF49464">
    <property type="entry name" value="Carboxypeptidase regulatory domain-like"/>
    <property type="match status" value="1"/>
</dbReference>
<evidence type="ECO:0000313" key="2">
    <source>
        <dbReference type="EMBL" id="HHS53082.1"/>
    </source>
</evidence>
<feature type="domain" description="Secretion system C-terminal sorting" evidence="1">
    <location>
        <begin position="262"/>
        <end position="337"/>
    </location>
</feature>
<dbReference type="Gene3D" id="2.60.40.1120">
    <property type="entry name" value="Carboxypeptidase-like, regulatory domain"/>
    <property type="match status" value="1"/>
</dbReference>
<gene>
    <name evidence="2" type="ORF">ENW73_09585</name>
</gene>
<dbReference type="AlphaFoldDB" id="A0A7C6EEW5"/>
<dbReference type="EMBL" id="DTLI01000227">
    <property type="protein sequence ID" value="HHS53082.1"/>
    <property type="molecule type" value="Genomic_DNA"/>
</dbReference>
<protein>
    <submittedName>
        <fullName evidence="2">T9SS type A sorting domain-containing protein</fullName>
    </submittedName>
</protein>
<proteinExistence type="predicted"/>
<name>A0A7C6EEW5_UNCW3</name>
<comment type="caution">
    <text evidence="2">The sequence shown here is derived from an EMBL/GenBank/DDBJ whole genome shotgun (WGS) entry which is preliminary data.</text>
</comment>
<dbReference type="Gene3D" id="2.60.40.4070">
    <property type="match status" value="1"/>
</dbReference>
<dbReference type="NCBIfam" id="TIGR04183">
    <property type="entry name" value="Por_Secre_tail"/>
    <property type="match status" value="1"/>
</dbReference>